<keyword evidence="8" id="KW-1133">Transmembrane helix</keyword>
<dbReference type="SUPFAM" id="SSF55874">
    <property type="entry name" value="ATPase domain of HSP90 chaperone/DNA topoisomerase II/histidine kinase"/>
    <property type="match status" value="1"/>
</dbReference>
<dbReference type="GO" id="GO:0000156">
    <property type="term" value="F:phosphorelay response regulator activity"/>
    <property type="evidence" value="ECO:0007669"/>
    <property type="project" value="TreeGrafter"/>
</dbReference>
<dbReference type="AlphaFoldDB" id="A0A1G6AKC4"/>
<dbReference type="CDD" id="cd00075">
    <property type="entry name" value="HATPase"/>
    <property type="match status" value="1"/>
</dbReference>
<keyword evidence="6" id="KW-0067">ATP-binding</keyword>
<evidence type="ECO:0000256" key="3">
    <source>
        <dbReference type="ARBA" id="ARBA00022679"/>
    </source>
</evidence>
<dbReference type="Proteomes" id="UP000198771">
    <property type="component" value="Unassembled WGS sequence"/>
</dbReference>
<feature type="domain" description="Histidine kinase" evidence="9">
    <location>
        <begin position="130"/>
        <end position="332"/>
    </location>
</feature>
<evidence type="ECO:0000259" key="9">
    <source>
        <dbReference type="PROSITE" id="PS50109"/>
    </source>
</evidence>
<dbReference type="InterPro" id="IPR003594">
    <property type="entry name" value="HATPase_dom"/>
</dbReference>
<dbReference type="SMART" id="SM00387">
    <property type="entry name" value="HATPase_c"/>
    <property type="match status" value="1"/>
</dbReference>
<feature type="transmembrane region" description="Helical" evidence="8">
    <location>
        <begin position="85"/>
        <end position="102"/>
    </location>
</feature>
<keyword evidence="8" id="KW-0812">Transmembrane</keyword>
<evidence type="ECO:0000256" key="2">
    <source>
        <dbReference type="ARBA" id="ARBA00012438"/>
    </source>
</evidence>
<dbReference type="InterPro" id="IPR050351">
    <property type="entry name" value="BphY/WalK/GraS-like"/>
</dbReference>
<proteinExistence type="predicted"/>
<evidence type="ECO:0000256" key="7">
    <source>
        <dbReference type="ARBA" id="ARBA00023012"/>
    </source>
</evidence>
<evidence type="ECO:0000256" key="1">
    <source>
        <dbReference type="ARBA" id="ARBA00000085"/>
    </source>
</evidence>
<dbReference type="Pfam" id="PF02518">
    <property type="entry name" value="HATPase_c"/>
    <property type="match status" value="1"/>
</dbReference>
<evidence type="ECO:0000256" key="5">
    <source>
        <dbReference type="ARBA" id="ARBA00022777"/>
    </source>
</evidence>
<evidence type="ECO:0000256" key="6">
    <source>
        <dbReference type="ARBA" id="ARBA00022840"/>
    </source>
</evidence>
<dbReference type="GO" id="GO:0030295">
    <property type="term" value="F:protein kinase activator activity"/>
    <property type="evidence" value="ECO:0007669"/>
    <property type="project" value="TreeGrafter"/>
</dbReference>
<dbReference type="Gene3D" id="3.30.565.10">
    <property type="entry name" value="Histidine kinase-like ATPase, C-terminal domain"/>
    <property type="match status" value="1"/>
</dbReference>
<comment type="catalytic activity">
    <reaction evidence="1">
        <text>ATP + protein L-histidine = ADP + protein N-phospho-L-histidine.</text>
        <dbReference type="EC" id="2.7.13.3"/>
    </reaction>
</comment>
<dbReference type="PANTHER" id="PTHR42878">
    <property type="entry name" value="TWO-COMPONENT HISTIDINE KINASE"/>
    <property type="match status" value="1"/>
</dbReference>
<dbReference type="GO" id="GO:0005524">
    <property type="term" value="F:ATP binding"/>
    <property type="evidence" value="ECO:0007669"/>
    <property type="project" value="UniProtKB-KW"/>
</dbReference>
<dbReference type="EMBL" id="FMXO01000002">
    <property type="protein sequence ID" value="SDB08563.1"/>
    <property type="molecule type" value="Genomic_DNA"/>
</dbReference>
<evidence type="ECO:0000256" key="4">
    <source>
        <dbReference type="ARBA" id="ARBA00022741"/>
    </source>
</evidence>
<keyword evidence="5 10" id="KW-0418">Kinase</keyword>
<keyword evidence="3" id="KW-0808">Transferase</keyword>
<evidence type="ECO:0000313" key="11">
    <source>
        <dbReference type="Proteomes" id="UP000198771"/>
    </source>
</evidence>
<reference evidence="10 11" key="1">
    <citation type="submission" date="2016-10" db="EMBL/GenBank/DDBJ databases">
        <authorList>
            <person name="de Groot N.N."/>
        </authorList>
    </citation>
    <scope>NUCLEOTIDE SEQUENCE [LARGE SCALE GENOMIC DNA]</scope>
    <source>
        <strain evidence="10 11">ASO4-2</strain>
    </source>
</reference>
<keyword evidence="8" id="KW-0472">Membrane</keyword>
<dbReference type="InterPro" id="IPR036890">
    <property type="entry name" value="HATPase_C_sf"/>
</dbReference>
<keyword evidence="4" id="KW-0547">Nucleotide-binding</keyword>
<organism evidence="10 11">
    <name type="scientific">Desulfonatronum thiosulfatophilum</name>
    <dbReference type="NCBI Taxonomy" id="617002"/>
    <lineage>
        <taxon>Bacteria</taxon>
        <taxon>Pseudomonadati</taxon>
        <taxon>Thermodesulfobacteriota</taxon>
        <taxon>Desulfovibrionia</taxon>
        <taxon>Desulfovibrionales</taxon>
        <taxon>Desulfonatronaceae</taxon>
        <taxon>Desulfonatronum</taxon>
    </lineage>
</organism>
<name>A0A1G6AKC4_9BACT</name>
<feature type="transmembrane region" description="Helical" evidence="8">
    <location>
        <begin position="12"/>
        <end position="31"/>
    </location>
</feature>
<dbReference type="InterPro" id="IPR004358">
    <property type="entry name" value="Sig_transdc_His_kin-like_C"/>
</dbReference>
<gene>
    <name evidence="10" type="ORF">SAMN05660653_00408</name>
</gene>
<accession>A0A1G6AKC4</accession>
<dbReference type="EC" id="2.7.13.3" evidence="2"/>
<dbReference type="PRINTS" id="PR00344">
    <property type="entry name" value="BCTRLSENSOR"/>
</dbReference>
<keyword evidence="7" id="KW-0902">Two-component regulatory system</keyword>
<evidence type="ECO:0000256" key="8">
    <source>
        <dbReference type="SAM" id="Phobius"/>
    </source>
</evidence>
<dbReference type="STRING" id="617002.SAMN05660653_00408"/>
<dbReference type="RefSeq" id="WP_092116715.1">
    <property type="nucleotide sequence ID" value="NZ_FMXO01000002.1"/>
</dbReference>
<feature type="transmembrane region" description="Helical" evidence="8">
    <location>
        <begin position="37"/>
        <end position="54"/>
    </location>
</feature>
<keyword evidence="11" id="KW-1185">Reference proteome</keyword>
<dbReference type="GO" id="GO:0007234">
    <property type="term" value="P:osmosensory signaling via phosphorelay pathway"/>
    <property type="evidence" value="ECO:0007669"/>
    <property type="project" value="TreeGrafter"/>
</dbReference>
<dbReference type="GO" id="GO:0004673">
    <property type="term" value="F:protein histidine kinase activity"/>
    <property type="evidence" value="ECO:0007669"/>
    <property type="project" value="UniProtKB-EC"/>
</dbReference>
<evidence type="ECO:0000313" key="10">
    <source>
        <dbReference type="EMBL" id="SDB08563.1"/>
    </source>
</evidence>
<dbReference type="InterPro" id="IPR005467">
    <property type="entry name" value="His_kinase_dom"/>
</dbReference>
<protein>
    <recommendedName>
        <fullName evidence="2">histidine kinase</fullName>
        <ecNumber evidence="2">2.7.13.3</ecNumber>
    </recommendedName>
</protein>
<dbReference type="OrthoDB" id="9808844at2"/>
<dbReference type="PANTHER" id="PTHR42878:SF7">
    <property type="entry name" value="SENSOR HISTIDINE KINASE GLRK"/>
    <property type="match status" value="1"/>
</dbReference>
<dbReference type="PROSITE" id="PS50109">
    <property type="entry name" value="HIS_KIN"/>
    <property type="match status" value="1"/>
</dbReference>
<feature type="transmembrane region" description="Helical" evidence="8">
    <location>
        <begin position="61"/>
        <end position="79"/>
    </location>
</feature>
<sequence>MNTRHGGFRHWLVVASSILAVSILHFGEIAGGLGLHAIHRELYFIPLLLAAFWFGLKRGLYVAMAVSTIYIAGLVFTGFHHQNPLTAGVQVAIFLIVTALLGRLSDNQRRKQAALIEAGKLETLGQAAGTLSQELKWLMDSIQDIHDKAGGFKDPELERRFNSEMKHAETLSTVLSDFIPERHAVTHAGDLNAVVKTALNNLSQDAAVRGIRFRLNVDVSGCPATTDRESVAWALNKILKNALEATPADKEITVTTKRGADDCRIEVSDQGPGIAEKHMEKIFTPFFTTKPGGQGLALASSRKSLRDLGGDILVSGGPGKGATFTIILPRELNRPSRV</sequence>